<dbReference type="RefSeq" id="WP_092076049.1">
    <property type="nucleotide sequence ID" value="NZ_FNAQ01000002.1"/>
</dbReference>
<dbReference type="PANTHER" id="PTHR30454">
    <property type="entry name" value="4-HYDROXY-3-METHYLBUT-2-EN-1-YL DIPHOSPHATE SYNTHASE"/>
    <property type="match status" value="1"/>
</dbReference>
<protein>
    <recommendedName>
        <fullName evidence="7">4-hydroxy-3-methylbut-2-en-1-yl diphosphate synthase (flavodoxin)</fullName>
        <ecNumber evidence="7">1.17.7.3</ecNumber>
    </recommendedName>
    <alternativeName>
        <fullName evidence="7">1-hydroxy-2-methyl-2-(E)-butenyl 4-diphosphate synthase</fullName>
    </alternativeName>
</protein>
<dbReference type="EC" id="1.17.7.3" evidence="7"/>
<dbReference type="GO" id="GO:0051539">
    <property type="term" value="F:4 iron, 4 sulfur cluster binding"/>
    <property type="evidence" value="ECO:0007669"/>
    <property type="project" value="UniProtKB-UniRule"/>
</dbReference>
<dbReference type="GO" id="GO:0046429">
    <property type="term" value="F:4-hydroxy-3-methylbut-2-en-1-yl diphosphate synthase activity (ferredoxin)"/>
    <property type="evidence" value="ECO:0007669"/>
    <property type="project" value="UniProtKB-UniRule"/>
</dbReference>
<dbReference type="SUPFAM" id="SSF51717">
    <property type="entry name" value="Dihydropteroate synthetase-like"/>
    <property type="match status" value="1"/>
</dbReference>
<sequence>MATIETCSPRRQRTRQLQVGAVAVGGGAPVTVQSMCNTDTRDVAATLAQIAALVAAGCEIVRVAVPDAEAAAALPALVRGCAVPLVADIHFDYRLALQALTAGVACLRINPGNIGARWKVAEVVAACRERAVPIRIGVNGGSLEKSLLEKHGHASAAALVESALGHIRILEDLDYPQLKVSLKASDVPRTLAAYRQLAGQVDYPLHIGITEAGTTWAGTIKSAVGLGALLCDGLGDTLRVSLTGDPVEEVRVGWQILKAAGLRQRGPVFVSCPTCGRCQIDLIPLAEEVERRLAGLRLPLTIAVMGCVVNGPGEAREADLGIAGGRDVGLLFRQGQVLRRLPQAQLADALVAEALALERELLAAQGH</sequence>
<evidence type="ECO:0000256" key="3">
    <source>
        <dbReference type="ARBA" id="ARBA00023002"/>
    </source>
</evidence>
<keyword evidence="11" id="KW-1185">Reference proteome</keyword>
<dbReference type="Gene3D" id="3.20.20.20">
    <property type="entry name" value="Dihydropteroate synthase-like"/>
    <property type="match status" value="1"/>
</dbReference>
<dbReference type="GO" id="GO:0005506">
    <property type="term" value="F:iron ion binding"/>
    <property type="evidence" value="ECO:0007669"/>
    <property type="project" value="InterPro"/>
</dbReference>
<evidence type="ECO:0000256" key="4">
    <source>
        <dbReference type="ARBA" id="ARBA00023004"/>
    </source>
</evidence>
<keyword evidence="6 7" id="KW-0414">Isoprene biosynthesis</keyword>
<evidence type="ECO:0000259" key="9">
    <source>
        <dbReference type="Pfam" id="PF26540"/>
    </source>
</evidence>
<comment type="cofactor">
    <cofactor evidence="7">
        <name>[4Fe-4S] cluster</name>
        <dbReference type="ChEBI" id="CHEBI:49883"/>
    </cofactor>
    <text evidence="7">Binds 1 [4Fe-4S] cluster.</text>
</comment>
<dbReference type="OrthoDB" id="9803214at2"/>
<dbReference type="NCBIfam" id="NF001540">
    <property type="entry name" value="PRK00366.1"/>
    <property type="match status" value="1"/>
</dbReference>
<feature type="binding site" evidence="7">
    <location>
        <position position="307"/>
    </location>
    <ligand>
        <name>[4Fe-4S] cluster</name>
        <dbReference type="ChEBI" id="CHEBI:49883"/>
    </ligand>
</feature>
<dbReference type="GO" id="GO:0019288">
    <property type="term" value="P:isopentenyl diphosphate biosynthetic process, methylerythritol 4-phosphate pathway"/>
    <property type="evidence" value="ECO:0007669"/>
    <property type="project" value="UniProtKB-UniRule"/>
</dbReference>
<organism evidence="10 11">
    <name type="scientific">Desulfuromonas thiophila</name>
    <dbReference type="NCBI Taxonomy" id="57664"/>
    <lineage>
        <taxon>Bacteria</taxon>
        <taxon>Pseudomonadati</taxon>
        <taxon>Thermodesulfobacteriota</taxon>
        <taxon>Desulfuromonadia</taxon>
        <taxon>Desulfuromonadales</taxon>
        <taxon>Desulfuromonadaceae</taxon>
        <taxon>Desulfuromonas</taxon>
    </lineage>
</organism>
<evidence type="ECO:0000256" key="6">
    <source>
        <dbReference type="ARBA" id="ARBA00023229"/>
    </source>
</evidence>
<comment type="similarity">
    <text evidence="7">Belongs to the IspG family.</text>
</comment>
<name>A0A1G6YN93_9BACT</name>
<evidence type="ECO:0000256" key="1">
    <source>
        <dbReference type="ARBA" id="ARBA00022485"/>
    </source>
</evidence>
<feature type="binding site" evidence="7">
    <location>
        <position position="272"/>
    </location>
    <ligand>
        <name>[4Fe-4S] cluster</name>
        <dbReference type="ChEBI" id="CHEBI:49883"/>
    </ligand>
</feature>
<dbReference type="STRING" id="57664.SAMN05661003_10299"/>
<dbReference type="FunFam" id="3.20.20.20:FF:000001">
    <property type="entry name" value="4-hydroxy-3-methylbut-2-en-1-yl diphosphate synthase (flavodoxin)"/>
    <property type="match status" value="1"/>
</dbReference>
<feature type="domain" description="IspG C-terminal" evidence="9">
    <location>
        <begin position="269"/>
        <end position="353"/>
    </location>
</feature>
<dbReference type="UniPathway" id="UPA00056">
    <property type="reaction ID" value="UER00096"/>
</dbReference>
<comment type="pathway">
    <text evidence="7">Isoprenoid biosynthesis; isopentenyl diphosphate biosynthesis via DXP pathway; isopentenyl diphosphate from 1-deoxy-D-xylulose 5-phosphate: step 5/6.</text>
</comment>
<comment type="catalytic activity">
    <reaction evidence="7">
        <text>(2E)-4-hydroxy-3-methylbut-2-enyl diphosphate + oxidized [flavodoxin] + H2O + 2 H(+) = 2-C-methyl-D-erythritol 2,4-cyclic diphosphate + reduced [flavodoxin]</text>
        <dbReference type="Rhea" id="RHEA:43604"/>
        <dbReference type="Rhea" id="RHEA-COMP:10622"/>
        <dbReference type="Rhea" id="RHEA-COMP:10623"/>
        <dbReference type="ChEBI" id="CHEBI:15377"/>
        <dbReference type="ChEBI" id="CHEBI:15378"/>
        <dbReference type="ChEBI" id="CHEBI:57618"/>
        <dbReference type="ChEBI" id="CHEBI:58210"/>
        <dbReference type="ChEBI" id="CHEBI:58483"/>
        <dbReference type="ChEBI" id="CHEBI:128753"/>
        <dbReference type="EC" id="1.17.7.3"/>
    </reaction>
</comment>
<proteinExistence type="inferred from homology"/>
<dbReference type="GO" id="GO:0016114">
    <property type="term" value="P:terpenoid biosynthetic process"/>
    <property type="evidence" value="ECO:0007669"/>
    <property type="project" value="InterPro"/>
</dbReference>
<feature type="domain" description="IspG TIM-barrel" evidence="8">
    <location>
        <begin position="14"/>
        <end position="254"/>
    </location>
</feature>
<dbReference type="EMBL" id="FNAQ01000002">
    <property type="protein sequence ID" value="SDD91463.1"/>
    <property type="molecule type" value="Genomic_DNA"/>
</dbReference>
<comment type="function">
    <text evidence="7">Converts 2C-methyl-D-erythritol 2,4-cyclodiphosphate (ME-2,4cPP) into 1-hydroxy-2-methyl-2-(E)-butenyl 4-diphosphate.</text>
</comment>
<dbReference type="InterPro" id="IPR045854">
    <property type="entry name" value="NO2/SO3_Rdtase_4Fe4S_sf"/>
</dbReference>
<keyword evidence="1 7" id="KW-0004">4Fe-4S</keyword>
<dbReference type="Pfam" id="PF26540">
    <property type="entry name" value="GcpE_C"/>
    <property type="match status" value="1"/>
</dbReference>
<keyword evidence="3 7" id="KW-0560">Oxidoreductase</keyword>
<evidence type="ECO:0000256" key="2">
    <source>
        <dbReference type="ARBA" id="ARBA00022723"/>
    </source>
</evidence>
<gene>
    <name evidence="7" type="primary">ispG</name>
    <name evidence="10" type="ORF">SAMN05661003_10299</name>
</gene>
<dbReference type="Gene3D" id="3.30.413.10">
    <property type="entry name" value="Sulfite Reductase Hemoprotein, domain 1"/>
    <property type="match status" value="1"/>
</dbReference>
<evidence type="ECO:0000256" key="5">
    <source>
        <dbReference type="ARBA" id="ARBA00023014"/>
    </source>
</evidence>
<keyword evidence="2 7" id="KW-0479">Metal-binding</keyword>
<dbReference type="SUPFAM" id="SSF56014">
    <property type="entry name" value="Nitrite and sulphite reductase 4Fe-4S domain-like"/>
    <property type="match status" value="1"/>
</dbReference>
<dbReference type="NCBIfam" id="TIGR00612">
    <property type="entry name" value="ispG_gcpE"/>
    <property type="match status" value="1"/>
</dbReference>
<keyword evidence="4 7" id="KW-0408">Iron</keyword>
<dbReference type="InterPro" id="IPR058578">
    <property type="entry name" value="IspG_TIM"/>
</dbReference>
<keyword evidence="5 7" id="KW-0411">Iron-sulfur</keyword>
<dbReference type="HAMAP" id="MF_00159">
    <property type="entry name" value="IspG"/>
    <property type="match status" value="1"/>
</dbReference>
<dbReference type="Pfam" id="PF04551">
    <property type="entry name" value="GcpE"/>
    <property type="match status" value="1"/>
</dbReference>
<dbReference type="PIRSF" id="PIRSF004640">
    <property type="entry name" value="IspG"/>
    <property type="match status" value="1"/>
</dbReference>
<feature type="binding site" evidence="7">
    <location>
        <position position="314"/>
    </location>
    <ligand>
        <name>[4Fe-4S] cluster</name>
        <dbReference type="ChEBI" id="CHEBI:49883"/>
    </ligand>
</feature>
<feature type="binding site" evidence="7">
    <location>
        <position position="275"/>
    </location>
    <ligand>
        <name>[4Fe-4S] cluster</name>
        <dbReference type="ChEBI" id="CHEBI:49883"/>
    </ligand>
</feature>
<dbReference type="AlphaFoldDB" id="A0A1G6YN93"/>
<evidence type="ECO:0000313" key="11">
    <source>
        <dbReference type="Proteomes" id="UP000243205"/>
    </source>
</evidence>
<dbReference type="Proteomes" id="UP000243205">
    <property type="component" value="Unassembled WGS sequence"/>
</dbReference>
<dbReference type="InterPro" id="IPR058579">
    <property type="entry name" value="IspG_C"/>
</dbReference>
<dbReference type="PANTHER" id="PTHR30454:SF0">
    <property type="entry name" value="4-HYDROXY-3-METHYLBUT-2-EN-1-YL DIPHOSPHATE SYNTHASE (FERREDOXIN), CHLOROPLASTIC"/>
    <property type="match status" value="1"/>
</dbReference>
<reference evidence="11" key="1">
    <citation type="submission" date="2016-10" db="EMBL/GenBank/DDBJ databases">
        <authorList>
            <person name="Varghese N."/>
            <person name="Submissions S."/>
        </authorList>
    </citation>
    <scope>NUCLEOTIDE SEQUENCE [LARGE SCALE GENOMIC DNA]</scope>
    <source>
        <strain evidence="11">DSM 8987</strain>
    </source>
</reference>
<dbReference type="InterPro" id="IPR004588">
    <property type="entry name" value="IspG_bac-typ"/>
</dbReference>
<dbReference type="InterPro" id="IPR011005">
    <property type="entry name" value="Dihydropteroate_synth-like_sf"/>
</dbReference>
<evidence type="ECO:0000256" key="7">
    <source>
        <dbReference type="HAMAP-Rule" id="MF_00159"/>
    </source>
</evidence>
<dbReference type="GO" id="GO:0141197">
    <property type="term" value="F:4-hydroxy-3-methylbut-2-enyl-diphosphate synthase activity (flavodoxin)"/>
    <property type="evidence" value="ECO:0007669"/>
    <property type="project" value="UniProtKB-EC"/>
</dbReference>
<evidence type="ECO:0000313" key="10">
    <source>
        <dbReference type="EMBL" id="SDD91463.1"/>
    </source>
</evidence>
<dbReference type="InterPro" id="IPR016425">
    <property type="entry name" value="IspG_bac"/>
</dbReference>
<evidence type="ECO:0000259" key="8">
    <source>
        <dbReference type="Pfam" id="PF04551"/>
    </source>
</evidence>
<accession>A0A1G6YN93</accession>